<comment type="caution">
    <text evidence="1">The sequence shown here is derived from an EMBL/GenBank/DDBJ whole genome shotgun (WGS) entry which is preliminary data.</text>
</comment>
<evidence type="ECO:0000313" key="1">
    <source>
        <dbReference type="EMBL" id="MPM00047.1"/>
    </source>
</evidence>
<protein>
    <submittedName>
        <fullName evidence="1">Uncharacterized protein</fullName>
    </submittedName>
</protein>
<accession>A0A644W963</accession>
<organism evidence="1">
    <name type="scientific">bioreactor metagenome</name>
    <dbReference type="NCBI Taxonomy" id="1076179"/>
    <lineage>
        <taxon>unclassified sequences</taxon>
        <taxon>metagenomes</taxon>
        <taxon>ecological metagenomes</taxon>
    </lineage>
</organism>
<reference evidence="1" key="1">
    <citation type="submission" date="2019-08" db="EMBL/GenBank/DDBJ databases">
        <authorList>
            <person name="Kucharzyk K."/>
            <person name="Murdoch R.W."/>
            <person name="Higgins S."/>
            <person name="Loffler F."/>
        </authorList>
    </citation>
    <scope>NUCLEOTIDE SEQUENCE</scope>
</reference>
<gene>
    <name evidence="1" type="ORF">SDC9_46270</name>
</gene>
<dbReference type="EMBL" id="VSSQ01000705">
    <property type="protein sequence ID" value="MPM00047.1"/>
    <property type="molecule type" value="Genomic_DNA"/>
</dbReference>
<name>A0A644W963_9ZZZZ</name>
<dbReference type="AlphaFoldDB" id="A0A644W963"/>
<sequence length="75" mass="8934">MKIYSTHRNRTAQAPNTLKNEIIVNWQRAESKEKKTKRKESREDSDRDTWADLVARRIQVLGEKLSEFFMPEVVE</sequence>
<proteinExistence type="predicted"/>